<feature type="transmembrane region" description="Helical" evidence="1">
    <location>
        <begin position="6"/>
        <end position="25"/>
    </location>
</feature>
<dbReference type="AlphaFoldDB" id="A0A563EWK6"/>
<name>A0A563EWK6_9PSEU</name>
<dbReference type="OrthoDB" id="3696557at2"/>
<gene>
    <name evidence="2" type="ORF">FKR81_10970</name>
</gene>
<keyword evidence="1" id="KW-1133">Transmembrane helix</keyword>
<dbReference type="EMBL" id="VOBR01000006">
    <property type="protein sequence ID" value="TWP52097.1"/>
    <property type="molecule type" value="Genomic_DNA"/>
</dbReference>
<keyword evidence="3" id="KW-1185">Reference proteome</keyword>
<evidence type="ECO:0000313" key="3">
    <source>
        <dbReference type="Proteomes" id="UP000316639"/>
    </source>
</evidence>
<dbReference type="Proteomes" id="UP000316639">
    <property type="component" value="Unassembled WGS sequence"/>
</dbReference>
<dbReference type="RefSeq" id="WP_146350893.1">
    <property type="nucleotide sequence ID" value="NZ_VOBR01000006.1"/>
</dbReference>
<evidence type="ECO:0000313" key="2">
    <source>
        <dbReference type="EMBL" id="TWP52097.1"/>
    </source>
</evidence>
<sequence>MQLPHRIWIGAIVVPLLLAATAVVLRSGERPARSVERRDGQVVFVIRGDEVVLTGTATTDERQRVVDAVRFRAPRHRITDMIVRGAPLPVRPADIGVFVGTVLDNGVSDFTGVVHDGRLIATARVADPARAGVLSDALRSVAGALVVDEDFRIGDPVTTGDLNVRALNESVKRTVGEGIPFHDISWDPALAERVGRLLLVAPRTPVTLVAHAPQPDLAKTRAALVRDVLVAQGVSPAVIETTVDVDPAGSSNQVDVIVR</sequence>
<accession>A0A563EWK6</accession>
<evidence type="ECO:0008006" key="4">
    <source>
        <dbReference type="Google" id="ProtNLM"/>
    </source>
</evidence>
<protein>
    <recommendedName>
        <fullName evidence="4">BON domain-containing protein</fullName>
    </recommendedName>
</protein>
<comment type="caution">
    <text evidence="2">The sequence shown here is derived from an EMBL/GenBank/DDBJ whole genome shotgun (WGS) entry which is preliminary data.</text>
</comment>
<evidence type="ECO:0000256" key="1">
    <source>
        <dbReference type="SAM" id="Phobius"/>
    </source>
</evidence>
<organism evidence="2 3">
    <name type="scientific">Lentzea tibetensis</name>
    <dbReference type="NCBI Taxonomy" id="2591470"/>
    <lineage>
        <taxon>Bacteria</taxon>
        <taxon>Bacillati</taxon>
        <taxon>Actinomycetota</taxon>
        <taxon>Actinomycetes</taxon>
        <taxon>Pseudonocardiales</taxon>
        <taxon>Pseudonocardiaceae</taxon>
        <taxon>Lentzea</taxon>
    </lineage>
</organism>
<keyword evidence="1" id="KW-0472">Membrane</keyword>
<keyword evidence="1" id="KW-0812">Transmembrane</keyword>
<reference evidence="2 3" key="1">
    <citation type="submission" date="2019-07" db="EMBL/GenBank/DDBJ databases">
        <title>Lentzea xizangensis sp. nov., isolated from Qinghai-Tibetan Plateau Soils.</title>
        <authorList>
            <person name="Huang J."/>
        </authorList>
    </citation>
    <scope>NUCLEOTIDE SEQUENCE [LARGE SCALE GENOMIC DNA]</scope>
    <source>
        <strain evidence="2 3">FXJ1.1311</strain>
    </source>
</reference>
<proteinExistence type="predicted"/>